<keyword evidence="2" id="KW-1185">Reference proteome</keyword>
<reference evidence="1 2" key="1">
    <citation type="submission" date="2012-02" db="EMBL/GenBank/DDBJ databases">
        <title>Improved High-Quality Draft sequence of Microvirga sp. WSM3557.</title>
        <authorList>
            <consortium name="US DOE Joint Genome Institute"/>
            <person name="Lucas S."/>
            <person name="Han J."/>
            <person name="Lapidus A."/>
            <person name="Cheng J.-F."/>
            <person name="Goodwin L."/>
            <person name="Pitluck S."/>
            <person name="Peters L."/>
            <person name="Zhang X."/>
            <person name="Detter J.C."/>
            <person name="Han C."/>
            <person name="Tapia R."/>
            <person name="Land M."/>
            <person name="Hauser L."/>
            <person name="Kyrpides N."/>
            <person name="Ivanova N."/>
            <person name="Pagani I."/>
            <person name="Brau L."/>
            <person name="Yates R."/>
            <person name="O'Hara G."/>
            <person name="Rui T."/>
            <person name="Howieson J."/>
            <person name="Reeve W."/>
            <person name="Woyke T."/>
        </authorList>
    </citation>
    <scope>NUCLEOTIDE SEQUENCE [LARGE SCALE GENOMIC DNA]</scope>
    <source>
        <strain evidence="1 2">WSM3557</strain>
    </source>
</reference>
<accession>I4YQJ6</accession>
<evidence type="ECO:0008006" key="3">
    <source>
        <dbReference type="Google" id="ProtNLM"/>
    </source>
</evidence>
<dbReference type="EMBL" id="JH660645">
    <property type="protein sequence ID" value="EIM26238.1"/>
    <property type="molecule type" value="Genomic_DNA"/>
</dbReference>
<dbReference type="AlphaFoldDB" id="I4YQJ6"/>
<dbReference type="InterPro" id="IPR036526">
    <property type="entry name" value="C-N_Hydrolase_sf"/>
</dbReference>
<evidence type="ECO:0000313" key="2">
    <source>
        <dbReference type="Proteomes" id="UP000003947"/>
    </source>
</evidence>
<dbReference type="STRING" id="864069.MicloDRAFT_00027870"/>
<organism evidence="1 2">
    <name type="scientific">Microvirga lotononidis</name>
    <dbReference type="NCBI Taxonomy" id="864069"/>
    <lineage>
        <taxon>Bacteria</taxon>
        <taxon>Pseudomonadati</taxon>
        <taxon>Pseudomonadota</taxon>
        <taxon>Alphaproteobacteria</taxon>
        <taxon>Hyphomicrobiales</taxon>
        <taxon>Methylobacteriaceae</taxon>
        <taxon>Microvirga</taxon>
    </lineage>
</organism>
<name>I4YQJ6_9HYPH</name>
<dbReference type="PATRIC" id="fig|864069.3.peg.3013"/>
<dbReference type="SUPFAM" id="SSF56317">
    <property type="entry name" value="Carbon-nitrogen hydrolase"/>
    <property type="match status" value="1"/>
</dbReference>
<protein>
    <recommendedName>
        <fullName evidence="3">CN hydrolase domain-containing protein</fullName>
    </recommendedName>
</protein>
<dbReference type="Gene3D" id="3.60.110.10">
    <property type="entry name" value="Carbon-nitrogen hydrolase"/>
    <property type="match status" value="1"/>
</dbReference>
<dbReference type="HOGENOM" id="CLU_2991698_0_0_5"/>
<evidence type="ECO:0000313" key="1">
    <source>
        <dbReference type="EMBL" id="EIM26238.1"/>
    </source>
</evidence>
<gene>
    <name evidence="1" type="ORF">MicloDRAFT_00027870</name>
</gene>
<proteinExistence type="predicted"/>
<dbReference type="Proteomes" id="UP000003947">
    <property type="component" value="Unassembled WGS sequence"/>
</dbReference>
<sequence>MLGTYAKTHPNEPRFDAGSDYPVFAIHDWMFGINICNDANFPEASLNVSRMSSELRN</sequence>